<dbReference type="Gene3D" id="3.40.1000.70">
    <property type="entry name" value="PknH-like extracellular domain"/>
    <property type="match status" value="1"/>
</dbReference>
<sequence length="323" mass="33745">MTEPTHNPPQHNPFGDTPFGSAPPGPPVYSAPPTPPPDRRPVNALATLSVVFAFVFAPVGAVLGHLGLRQVRRTGERGRDRALVGILLSYAVIVVAVGGLVVLLTRPDSPGARTAAPTTTARQPTVAAADLANLEPTLDDVKTITGDQLLIAGTTLHRPNIGNAMGQTLDRPECKVAIDAGIPDSYDAGVMLGFYMPAFIDRGDPYNTVAVGSAVTAFLDSATAQAQQAKMLSTWSKCGASPSVQVTFPDGRPFTFQVKGPNSTGNGVTTMEFVTETEMSVHAVATKANVVIDLLVSYTGKGVDRARQAAVDVANQILNKIPG</sequence>
<evidence type="ECO:0000313" key="6">
    <source>
        <dbReference type="Proteomes" id="UP000092389"/>
    </source>
</evidence>
<feature type="region of interest" description="Disordered" evidence="1">
    <location>
        <begin position="1"/>
        <end position="40"/>
    </location>
</feature>
<accession>A0A1A2SZ79</accession>
<keyword evidence="2" id="KW-1133">Transmembrane helix</keyword>
<gene>
    <name evidence="5" type="ORF">A5683_05130</name>
</gene>
<dbReference type="OrthoDB" id="4696105at2"/>
<proteinExistence type="predicted"/>
<dbReference type="InterPro" id="IPR025241">
    <property type="entry name" value="DUF4190"/>
</dbReference>
<dbReference type="EMBL" id="LZJU01000158">
    <property type="protein sequence ID" value="OBH69386.1"/>
    <property type="molecule type" value="Genomic_DNA"/>
</dbReference>
<evidence type="ECO:0000259" key="4">
    <source>
        <dbReference type="Pfam" id="PF14032"/>
    </source>
</evidence>
<feature type="transmembrane region" description="Helical" evidence="2">
    <location>
        <begin position="42"/>
        <end position="63"/>
    </location>
</feature>
<evidence type="ECO:0000256" key="1">
    <source>
        <dbReference type="SAM" id="MobiDB-lite"/>
    </source>
</evidence>
<comment type="caution">
    <text evidence="5">The sequence shown here is derived from an EMBL/GenBank/DDBJ whole genome shotgun (WGS) entry which is preliminary data.</text>
</comment>
<dbReference type="InterPro" id="IPR026954">
    <property type="entry name" value="PknH-like_Extracell"/>
</dbReference>
<dbReference type="Pfam" id="PF14032">
    <property type="entry name" value="PknH_C"/>
    <property type="match status" value="1"/>
</dbReference>
<feature type="compositionally biased region" description="Pro residues" evidence="1">
    <location>
        <begin position="1"/>
        <end position="11"/>
    </location>
</feature>
<protein>
    <recommendedName>
        <fullName evidence="7">Nuclease PIN</fullName>
    </recommendedName>
</protein>
<dbReference type="AlphaFoldDB" id="A0A1A2SZ79"/>
<dbReference type="Proteomes" id="UP000092389">
    <property type="component" value="Unassembled WGS sequence"/>
</dbReference>
<keyword evidence="2" id="KW-0812">Transmembrane</keyword>
<dbReference type="InterPro" id="IPR038232">
    <property type="entry name" value="PknH-like_Extracell_sf"/>
</dbReference>
<evidence type="ECO:0000259" key="3">
    <source>
        <dbReference type="Pfam" id="PF13828"/>
    </source>
</evidence>
<feature type="transmembrane region" description="Helical" evidence="2">
    <location>
        <begin position="83"/>
        <end position="104"/>
    </location>
</feature>
<reference evidence="5 6" key="1">
    <citation type="submission" date="2016-06" db="EMBL/GenBank/DDBJ databases">
        <authorList>
            <person name="Kjaerup R.B."/>
            <person name="Dalgaard T.S."/>
            <person name="Juul-Madsen H.R."/>
        </authorList>
    </citation>
    <scope>NUCLEOTIDE SEQUENCE [LARGE SCALE GENOMIC DNA]</scope>
    <source>
        <strain evidence="5 6">E152</strain>
    </source>
</reference>
<feature type="domain" description="PknH-like extracellular" evidence="4">
    <location>
        <begin position="126"/>
        <end position="320"/>
    </location>
</feature>
<name>A0A1A2SZ79_MYCNT</name>
<evidence type="ECO:0008006" key="7">
    <source>
        <dbReference type="Google" id="ProtNLM"/>
    </source>
</evidence>
<organism evidence="5 6">
    <name type="scientific">Mycobacterium mantenii</name>
    <dbReference type="NCBI Taxonomy" id="560555"/>
    <lineage>
        <taxon>Bacteria</taxon>
        <taxon>Bacillati</taxon>
        <taxon>Actinomycetota</taxon>
        <taxon>Actinomycetes</taxon>
        <taxon>Mycobacteriales</taxon>
        <taxon>Mycobacteriaceae</taxon>
        <taxon>Mycobacterium</taxon>
        <taxon>Mycobacterium avium complex (MAC)</taxon>
    </lineage>
</organism>
<feature type="compositionally biased region" description="Pro residues" evidence="1">
    <location>
        <begin position="21"/>
        <end position="36"/>
    </location>
</feature>
<keyword evidence="2" id="KW-0472">Membrane</keyword>
<dbReference type="Pfam" id="PF13828">
    <property type="entry name" value="DUF4190"/>
    <property type="match status" value="1"/>
</dbReference>
<feature type="domain" description="DUF4190" evidence="3">
    <location>
        <begin position="46"/>
        <end position="97"/>
    </location>
</feature>
<dbReference type="RefSeq" id="WP_067912465.1">
    <property type="nucleotide sequence ID" value="NZ_LZJP01000114.1"/>
</dbReference>
<evidence type="ECO:0000313" key="5">
    <source>
        <dbReference type="EMBL" id="OBH69386.1"/>
    </source>
</evidence>
<evidence type="ECO:0000256" key="2">
    <source>
        <dbReference type="SAM" id="Phobius"/>
    </source>
</evidence>